<evidence type="ECO:0000256" key="6">
    <source>
        <dbReference type="ARBA" id="ARBA00029443"/>
    </source>
</evidence>
<dbReference type="Pfam" id="PF16197">
    <property type="entry name" value="KAsynt_C_assoc"/>
    <property type="match status" value="1"/>
</dbReference>
<dbReference type="CDD" id="cd00833">
    <property type="entry name" value="PKS"/>
    <property type="match status" value="1"/>
</dbReference>
<dbReference type="Pfam" id="PF00550">
    <property type="entry name" value="PP-binding"/>
    <property type="match status" value="3"/>
</dbReference>
<dbReference type="SUPFAM" id="SSF53901">
    <property type="entry name" value="Thiolase-like"/>
    <property type="match status" value="1"/>
</dbReference>
<dbReference type="InterPro" id="IPR020845">
    <property type="entry name" value="AMP-binding_CS"/>
</dbReference>
<dbReference type="InterPro" id="IPR025110">
    <property type="entry name" value="AMP-bd_C"/>
</dbReference>
<name>A0A017T1P3_9BACT</name>
<dbReference type="Pfam" id="PF08242">
    <property type="entry name" value="Methyltransf_12"/>
    <property type="match status" value="1"/>
</dbReference>
<dbReference type="FunFam" id="2.30.38.10:FF:000001">
    <property type="entry name" value="Non-ribosomal peptide synthetase PvdI"/>
    <property type="match status" value="1"/>
</dbReference>
<dbReference type="InterPro" id="IPR001227">
    <property type="entry name" value="Ac_transferase_dom_sf"/>
</dbReference>
<dbReference type="eggNOG" id="COG1020">
    <property type="taxonomic scope" value="Bacteria"/>
</dbReference>
<gene>
    <name evidence="10" type="ORF">CAP_6335</name>
</gene>
<comment type="similarity">
    <text evidence="6">In the C-terminal section; belongs to the NRP synthetase family.</text>
</comment>
<dbReference type="InterPro" id="IPR020841">
    <property type="entry name" value="PKS_Beta-ketoAc_synthase_dom"/>
</dbReference>
<dbReference type="FunFam" id="3.40.50.12780:FF:000012">
    <property type="entry name" value="Non-ribosomal peptide synthetase"/>
    <property type="match status" value="2"/>
</dbReference>
<dbReference type="Gene3D" id="3.40.50.1820">
    <property type="entry name" value="alpha/beta hydrolase"/>
    <property type="match status" value="2"/>
</dbReference>
<dbReference type="Gene3D" id="3.30.70.250">
    <property type="entry name" value="Malonyl-CoA ACP transacylase, ACP-binding"/>
    <property type="match status" value="1"/>
</dbReference>
<dbReference type="GO" id="GO:0031177">
    <property type="term" value="F:phosphopantetheine binding"/>
    <property type="evidence" value="ECO:0007669"/>
    <property type="project" value="InterPro"/>
</dbReference>
<dbReference type="Gene3D" id="3.40.50.12780">
    <property type="entry name" value="N-terminal domain of ligase-like"/>
    <property type="match status" value="1"/>
</dbReference>
<feature type="region of interest" description="Disordered" evidence="7">
    <location>
        <begin position="3491"/>
        <end position="3528"/>
    </location>
</feature>
<dbReference type="FunFam" id="3.30.559.10:FF:000012">
    <property type="entry name" value="Non-ribosomal peptide synthetase"/>
    <property type="match status" value="1"/>
</dbReference>
<feature type="region of interest" description="Disordered" evidence="7">
    <location>
        <begin position="3608"/>
        <end position="3631"/>
    </location>
</feature>
<dbReference type="InterPro" id="IPR014031">
    <property type="entry name" value="Ketoacyl_synth_C"/>
</dbReference>
<keyword evidence="2" id="KW-0596">Phosphopantetheine</keyword>
<evidence type="ECO:0000256" key="7">
    <source>
        <dbReference type="SAM" id="MobiDB-lite"/>
    </source>
</evidence>
<dbReference type="GO" id="GO:0005737">
    <property type="term" value="C:cytoplasm"/>
    <property type="evidence" value="ECO:0007669"/>
    <property type="project" value="TreeGrafter"/>
</dbReference>
<dbReference type="InterPro" id="IPR016039">
    <property type="entry name" value="Thiolase-like"/>
</dbReference>
<dbReference type="FunFam" id="3.40.50.980:FF:000001">
    <property type="entry name" value="Non-ribosomal peptide synthetase"/>
    <property type="match status" value="2"/>
</dbReference>
<dbReference type="PROSITE" id="PS52004">
    <property type="entry name" value="KS3_2"/>
    <property type="match status" value="1"/>
</dbReference>
<feature type="domain" description="Carrier" evidence="8">
    <location>
        <begin position="3533"/>
        <end position="3608"/>
    </location>
</feature>
<dbReference type="InterPro" id="IPR010071">
    <property type="entry name" value="AA_adenyl_dom"/>
</dbReference>
<evidence type="ECO:0000259" key="9">
    <source>
        <dbReference type="PROSITE" id="PS52004"/>
    </source>
</evidence>
<dbReference type="InterPro" id="IPR006162">
    <property type="entry name" value="Ppantetheine_attach_site"/>
</dbReference>
<dbReference type="InterPro" id="IPR032821">
    <property type="entry name" value="PKS_assoc"/>
</dbReference>
<dbReference type="InterPro" id="IPR020806">
    <property type="entry name" value="PKS_PP-bd"/>
</dbReference>
<feature type="region of interest" description="Disordered" evidence="7">
    <location>
        <begin position="3641"/>
        <end position="3660"/>
    </location>
</feature>
<dbReference type="EMBL" id="ASRX01000053">
    <property type="protein sequence ID" value="EYF02912.1"/>
    <property type="molecule type" value="Genomic_DNA"/>
</dbReference>
<dbReference type="CDD" id="cd19531">
    <property type="entry name" value="LCL_NRPS-like"/>
    <property type="match status" value="1"/>
</dbReference>
<dbReference type="InterPro" id="IPR013217">
    <property type="entry name" value="Methyltransf_12"/>
</dbReference>
<dbReference type="GO" id="GO:0004315">
    <property type="term" value="F:3-oxoacyl-[acyl-carrier-protein] synthase activity"/>
    <property type="evidence" value="ECO:0007669"/>
    <property type="project" value="InterPro"/>
</dbReference>
<dbReference type="InterPro" id="IPR036736">
    <property type="entry name" value="ACP-like_sf"/>
</dbReference>
<keyword evidence="3" id="KW-0597">Phosphoprotein</keyword>
<dbReference type="Pfam" id="PF00109">
    <property type="entry name" value="ketoacyl-synt"/>
    <property type="match status" value="1"/>
</dbReference>
<dbReference type="FunFam" id="1.10.1200.10:FF:000016">
    <property type="entry name" value="Non-ribosomal peptide synthase"/>
    <property type="match status" value="2"/>
</dbReference>
<feature type="region of interest" description="Disordered" evidence="7">
    <location>
        <begin position="2430"/>
        <end position="2454"/>
    </location>
</feature>
<dbReference type="Gene3D" id="2.30.38.10">
    <property type="entry name" value="Luciferase, Domain 3"/>
    <property type="match status" value="1"/>
</dbReference>
<dbReference type="Gene3D" id="3.30.300.30">
    <property type="match status" value="3"/>
</dbReference>
<feature type="domain" description="Ketosynthase family 3 (KS3)" evidence="9">
    <location>
        <begin position="2582"/>
        <end position="3018"/>
    </location>
</feature>
<evidence type="ECO:0000256" key="3">
    <source>
        <dbReference type="ARBA" id="ARBA00022553"/>
    </source>
</evidence>
<dbReference type="PROSITE" id="PS00606">
    <property type="entry name" value="KS3_1"/>
    <property type="match status" value="1"/>
</dbReference>
<dbReference type="SUPFAM" id="SSF47336">
    <property type="entry name" value="ACP-like"/>
    <property type="match status" value="3"/>
</dbReference>
<dbReference type="SUPFAM" id="SSF53474">
    <property type="entry name" value="alpha/beta-Hydrolases"/>
    <property type="match status" value="1"/>
</dbReference>
<dbReference type="Gene3D" id="3.40.47.10">
    <property type="match status" value="1"/>
</dbReference>
<dbReference type="PANTHER" id="PTHR45527:SF1">
    <property type="entry name" value="FATTY ACID SYNTHASE"/>
    <property type="match status" value="1"/>
</dbReference>
<dbReference type="InterPro" id="IPR018201">
    <property type="entry name" value="Ketoacyl_synth_AS"/>
</dbReference>
<dbReference type="GO" id="GO:0016874">
    <property type="term" value="F:ligase activity"/>
    <property type="evidence" value="ECO:0007669"/>
    <property type="project" value="UniProtKB-KW"/>
</dbReference>
<feature type="compositionally biased region" description="Pro residues" evidence="7">
    <location>
        <begin position="3497"/>
        <end position="3520"/>
    </location>
</feature>
<dbReference type="SUPFAM" id="SSF52151">
    <property type="entry name" value="FabD/lysophospholipase-like"/>
    <property type="match status" value="1"/>
</dbReference>
<dbReference type="InterPro" id="IPR001031">
    <property type="entry name" value="Thioesterase"/>
</dbReference>
<dbReference type="PANTHER" id="PTHR45527">
    <property type="entry name" value="NONRIBOSOMAL PEPTIDE SYNTHETASE"/>
    <property type="match status" value="1"/>
</dbReference>
<dbReference type="Gene3D" id="3.40.50.980">
    <property type="match status" value="2"/>
</dbReference>
<dbReference type="Gene3D" id="3.40.366.10">
    <property type="entry name" value="Malonyl-Coenzyme A Acyl Carrier Protein, domain 2"/>
    <property type="match status" value="1"/>
</dbReference>
<feature type="compositionally biased region" description="Polar residues" evidence="7">
    <location>
        <begin position="2530"/>
        <end position="2550"/>
    </location>
</feature>
<dbReference type="Proteomes" id="UP000019678">
    <property type="component" value="Unassembled WGS sequence"/>
</dbReference>
<dbReference type="Pfam" id="PF00975">
    <property type="entry name" value="Thioesterase"/>
    <property type="match status" value="1"/>
</dbReference>
<dbReference type="Pfam" id="PF13193">
    <property type="entry name" value="AMP-binding_C"/>
    <property type="match status" value="1"/>
</dbReference>
<evidence type="ECO:0000313" key="10">
    <source>
        <dbReference type="EMBL" id="EYF02912.1"/>
    </source>
</evidence>
<dbReference type="Pfam" id="PF00501">
    <property type="entry name" value="AMP-binding"/>
    <property type="match status" value="2"/>
</dbReference>
<comment type="cofactor">
    <cofactor evidence="1">
        <name>pantetheine 4'-phosphate</name>
        <dbReference type="ChEBI" id="CHEBI:47942"/>
    </cofactor>
</comment>
<dbReference type="PROSITE" id="PS00012">
    <property type="entry name" value="PHOSPHOPANTETHEINE"/>
    <property type="match status" value="3"/>
</dbReference>
<evidence type="ECO:0000256" key="4">
    <source>
        <dbReference type="ARBA" id="ARBA00022679"/>
    </source>
</evidence>
<dbReference type="InterPro" id="IPR045851">
    <property type="entry name" value="AMP-bd_C_sf"/>
</dbReference>
<dbReference type="InterPro" id="IPR014043">
    <property type="entry name" value="Acyl_transferase_dom"/>
</dbReference>
<dbReference type="SMART" id="SM00825">
    <property type="entry name" value="PKS_KS"/>
    <property type="match status" value="1"/>
</dbReference>
<dbReference type="InterPro" id="IPR001242">
    <property type="entry name" value="Condensation_dom"/>
</dbReference>
<dbReference type="Gene3D" id="1.10.1200.10">
    <property type="entry name" value="ACP-like"/>
    <property type="match status" value="2"/>
</dbReference>
<dbReference type="InterPro" id="IPR009081">
    <property type="entry name" value="PP-bd_ACP"/>
</dbReference>
<feature type="compositionally biased region" description="Basic and acidic residues" evidence="7">
    <location>
        <begin position="2432"/>
        <end position="2450"/>
    </location>
</feature>
<evidence type="ECO:0000256" key="5">
    <source>
        <dbReference type="ARBA" id="ARBA00022737"/>
    </source>
</evidence>
<evidence type="ECO:0000259" key="8">
    <source>
        <dbReference type="PROSITE" id="PS50075"/>
    </source>
</evidence>
<keyword evidence="4" id="KW-0808">Transferase</keyword>
<feature type="domain" description="Carrier" evidence="8">
    <location>
        <begin position="972"/>
        <end position="1047"/>
    </location>
</feature>
<dbReference type="NCBIfam" id="TIGR01733">
    <property type="entry name" value="AA-adenyl-dom"/>
    <property type="match status" value="2"/>
</dbReference>
<dbReference type="CDD" id="cd02440">
    <property type="entry name" value="AdoMet_MTases"/>
    <property type="match status" value="1"/>
</dbReference>
<dbReference type="PROSITE" id="PS00455">
    <property type="entry name" value="AMP_BINDING"/>
    <property type="match status" value="1"/>
</dbReference>
<sequence>MKKIDGHPISFEQERIWLLSQIHGHSPALQEGGGAWIDGDLDVARLHAALQEVASRHEILRTVFVERDGMPAQIVRPHLQVDFAPILLDTASDEAALQAARVAAASPFTPSAAPPWRTRLVHVHPRRHLLALSLHSLVADATSVGLLLADILSSYRGDAGPAPALHYVEYAHAQASEVATGTAEGLAFFREQLTGAAPVLEVWGDVAIKPDPSLESAATECTLRGGFAAAASHSGEAAPMEHEASLLASLATVLHRSSGQREVVFALRTSGRDRPRWAHLMGPVGNLVPVRVSFDDDPTWRVLVARVATSIEEARARQVVPFQQIVEALAPPRIPGRTPLAQVLFEHRIPYPALHGGLDLALNAVDLRPSWSPFDLSASFSEQDGTLRLEHRTALFSTTAARRLLRSWEALVRTGRQSPAARVSSLPVLTAGERAVMVSGWNDTAADFARNAGVHHLFERHVELTPGAEAVVLEDQSLTFLELDRRANQLAHRLRELGVGPETLVACCMERSLEAVVAFLGILKAGGAYLPLDPAYPAERLAFILEDSAAPVVLTLGHLEARLPPRRGVTLRLDLEWADIARRSPSRPQVATSPLNAAYSIYTSGSTGRPKGVVVDHRNGAQLVEAQRRAFGVGPGDRVLQLVSLGFDVSVGDFILALCAGATLCLIPPAASLPGPALAARLRRHRVTFATFVPSVLNQQPLEALPDLATVVVIGEACPAALVERWAPGRRFVNAYGPTECTVYATTADCAPGTGAPPIGRPMANTRTYVLDGHGHPAQVGVAGELYLGGTGVTRGYLGRPALTAERFVPDPFAEAPGARMYRTGDRTRWREDGALEFLGRLDHQLKIRGVRVELGEVEAHLCEHATVHEAVVIARDFGPGDVRLVAYVVAPPQPPAVAQGVACTSTSRPAVEAPSAQTLRTFLRERLPDAMIPSAFVVLDVLPLTPSGKVDRRALPSPQGTREEHLGAFVDARNPQEAHLVALWRELLHTARIGIHDDFFALGGHSLQAVQMLARIRRDHHVDLTFSDLFASPTVAALAALLCARRPSVAQALIPIPSLPRGGLLPLSFAQERLWFLHKLAPESTAYTCATLFRLEGPLDTDALRKSLDDLAQRHEILRTTFIETDGAPAQRVHEEMTCHFTAQDLSALAVPERDAEMHRHLDAEMARPFDLEGGPLFRAALLRAGAGEHVLLLGFHHIVTDGWSMGIVLRELAASYKARRDGLPTPLCPLAVQYADYAAWQRRTLDDAALDEHLAYWRATLAGAPPLLELPADRPRLAALSFRGATASFRLEASTAHALRELARARSLTPTMALLAVYAALVHRYTHRDDLVIGIPVAGRERVELEATLGFFVNTVPVRLDLSGDPTFEELLHRVGKASVEAYEHATVPFERLVQELRIARNPSYNPLVQIAFAPQPPGERHLALDGVTVHPIAAKARSTIFDLSLFCWEESDGSVQGAIEHSTDLYDRWRIDGMIRHFLALAEEATLAPHAPLSTLPMLSAEERLRIVDVLGRGPSRPLPLSHCLHTLFEDQVDRDPDAPAVVAEGRAFTYREIDEAANRLARRLREAGAGPGTLVASCLARSSDVVVAFFGILKAGAAYLPLDPAHPADRLAFLLEDSGAPVLLSHAATAGRLAGHCAVTLQMPAVDAGREPSGAPRLCSQVRPADPAYVIYTSGSTGRPKGVVVEHRNAVHLVEAGRDPLALAPGSRVLQTAALGFDASIWELLMTLCAGATLYIEPLHALLPGADLSRSLRRHRITAVFLPPSVLAQQPVEAFPDLETLIVGGEACPAELVDRWAQGRRLLNAYGPTECAVASTMTACSPGQGAPPIGRPLANVRVLPLGPRGELVPVGVPGELHLGGSGVARGYLRRPELTQERFLPDPFDDTPGARLYRTGDWARFLPDGQLEFLGRIDDQVKVRGVRIELQEIEKVILEHPAVQEATVLLREDTPGERRLVAYIAPRPGCPGIAVEKGAIEAEQVSDWRDLYDDTYGRAPAPEGDVTFNISGWTSSYTSAPIPAEDMRTWRDGAVARILALRPQRVWEIGCGTGLLLYQLAPRCAAYLGTDFSEAAISLLRSGTAARGYDHVRLEQREANSFHPTDEGRFDVVVLNSIVQYFPDARYLRAVVEGAARAVRPGGVIFIGDVRSLPLLPAFHASVELHRAPARLPTEVLRERVRRAIATESELVLDPGLFHRFAREIPGLGGAEVWVKRGPGDDEMTRHRYDVLLHVGSPPPSVVVDGLRRFDDASGSLASIERWLTADQPRALEIHGVPNARVLRDARCHERLATLSCTAEALGARAAEDAVGAIVPENLWLLGERLGYEVRVAPGHEDPYTVDVLFERTALGRPRTWWSRAGRTGCPERASHASHAGADGLPAAALANDPVSGKRAQRLLPTVRAALQHRLPDYMVPSAFVALDQLPLTPNGKIDRRALPPPDRKKSELSRDFTGPRTPLEEALCAIWCEALEIEQVGIDDPFFEIGGHSLLLARVRATITARLGHDLPMVELFQRPTIRSLAAHLDASTREATSPQEASSTHAETASTPSDRPALLPTSPSSDAPPRNAYLPATSPRDATSPNAVAIIGMTGRFPGARDVDELWRNLCAGVDSITFSTAEQLDAAGVDVALQRNPRFVPAVGQIDDALGFDAGFFGYSPLEAKLMDPQHRTFLECAWEALESAGYGPRAVAGVGTREAHPGARVGVFGGCDAPRYWMERIGAQYTPLSVEEYQVMVGNVADTLTTRAAYKLDLRGPALTVMTACSTSLVAVHLACQSLRAGECTVALAGASVILPPDRLGHIAEEGAITSLDGHCRPFDAEAQGIVGASGVALVVLKRLDDALRDGDTIHAVIRGSAIGNDGGSKVGFMAPGLEGQAEVITRAQEAADIDPDSIGLVEAHGTATALGDPIEVAALTRAFRRATDRRGYCALGSLKGNIGHTGATSGVAGLIKAALALKHGVIPPTLHFRRPNPGLDLDASPFFVNTTPLPWPRSGTARRAGVSAFGVGGTNAHVILEEAPEIAASAPCGHPQLLLLSARTDAALETATDRLAARFTAEPELNTADAAFTLQLGRAEFPRRRAILGGDATSTTNRLRTRDAAWVCTDAVTSTRPKVVFMFPGGGSQDRAMGRALYEAEPVYRDALDHVASLFRDALEVDIRPLLFADDAGRPEADARLRTPSLNLAAIFATEHALAELLCAWGITPAAVTGHSLGEYAAARLAGVLSLEDAVALVALRARLYEELPSDTATLIVPLSEANLRRHLRDGLSLAAVNAPDVCVVSGKLGPLAALEDEIRRDGLEPRRLPLAAAAHSSLIAPLAHRLGERAARMDRHPPRIPVVSNVTGGWLDAREACDPHYWTRHLAGTVRFSDGLTTLFKDPSHVLVEVGPGRTLSTLARRHPDGAQRAAYSTMAGAGSSRSDLEAVLFTVGQLWCAGAAVDFGALWRGQQRRRIPLPTYPFERTPHLFRSAAAPAPPTPSVHLTLPTMVPSAGSLPPGSFPPGSFPPGSLPPGSFPPPTLPPNASGRSSNVYMTMQNDVVQTIAAIWREALGVDQTRPDDNFFDLGGDSLIAVKVLARVMEQLGVQLPVHALVETPTFSALTSRIRSDLPVSREVDGPPSAPPSVPPPPSRRTRLIVRLSDGSGGVDRSLRRDSSPPSQRGAGRALFLIQPIGGTVFSYVPLARALGVGIPVYGIRASGMEPGEPVLDDVGEMALRYLQELRTIQPSGPYTLGGHSAGGVIAHEMARQLVAAGERIALLALLDTPSPLGIRRARIEGAEDLLRHAESFRDHAQRAYQGFTTALREETALGAVMVATWRAISTYEPTPLDVETVYLRAREARDPLDPCPEQDWGQLAPGAFSLHRVPGNHFSMMDTPHVSEVARRLDQHLALLDGPMATRRSPGAAEPLASADALRWVS</sequence>
<dbReference type="eggNOG" id="COG3321">
    <property type="taxonomic scope" value="Bacteria"/>
</dbReference>
<dbReference type="Gene3D" id="3.30.559.10">
    <property type="entry name" value="Chloramphenicol acetyltransferase-like domain"/>
    <property type="match status" value="2"/>
</dbReference>
<dbReference type="Pfam" id="PF00698">
    <property type="entry name" value="Acyl_transf_1"/>
    <property type="match status" value="1"/>
</dbReference>
<dbReference type="InterPro" id="IPR016035">
    <property type="entry name" value="Acyl_Trfase/lysoPLipase"/>
</dbReference>
<dbReference type="InterPro" id="IPR014030">
    <property type="entry name" value="Ketoacyl_synth_N"/>
</dbReference>
<feature type="domain" description="Carrier" evidence="8">
    <location>
        <begin position="2454"/>
        <end position="2529"/>
    </location>
</feature>
<keyword evidence="10" id="KW-0436">Ligase</keyword>
<evidence type="ECO:0000256" key="2">
    <source>
        <dbReference type="ARBA" id="ARBA00022450"/>
    </source>
</evidence>
<evidence type="ECO:0000256" key="1">
    <source>
        <dbReference type="ARBA" id="ARBA00001957"/>
    </source>
</evidence>
<dbReference type="STRING" id="1192034.CAP_6335"/>
<dbReference type="Pfam" id="PF00668">
    <property type="entry name" value="Condensation"/>
    <property type="match status" value="2"/>
</dbReference>
<dbReference type="FunFam" id="3.30.300.30:FF:000010">
    <property type="entry name" value="Enterobactin synthetase component F"/>
    <property type="match status" value="1"/>
</dbReference>
<dbReference type="GO" id="GO:0006633">
    <property type="term" value="P:fatty acid biosynthetic process"/>
    <property type="evidence" value="ECO:0007669"/>
    <property type="project" value="InterPro"/>
</dbReference>
<dbReference type="SMART" id="SM00823">
    <property type="entry name" value="PKS_PP"/>
    <property type="match status" value="3"/>
</dbReference>
<evidence type="ECO:0000313" key="11">
    <source>
        <dbReference type="Proteomes" id="UP000019678"/>
    </source>
</evidence>
<dbReference type="SUPFAM" id="SSF53335">
    <property type="entry name" value="S-adenosyl-L-methionine-dependent methyltransferases"/>
    <property type="match status" value="1"/>
</dbReference>
<dbReference type="SUPFAM" id="SSF52777">
    <property type="entry name" value="CoA-dependent acyltransferases"/>
    <property type="match status" value="4"/>
</dbReference>
<dbReference type="GO" id="GO:0009403">
    <property type="term" value="P:toxin biosynthetic process"/>
    <property type="evidence" value="ECO:0007669"/>
    <property type="project" value="UniProtKB-ARBA"/>
</dbReference>
<dbReference type="Gene3D" id="3.30.70.3290">
    <property type="match status" value="1"/>
</dbReference>
<dbReference type="RefSeq" id="WP_052376236.1">
    <property type="nucleotide sequence ID" value="NZ_ASRX01000053.1"/>
</dbReference>
<reference evidence="10 11" key="1">
    <citation type="submission" date="2013-05" db="EMBL/GenBank/DDBJ databases">
        <title>Genome assembly of Chondromyces apiculatus DSM 436.</title>
        <authorList>
            <person name="Sharma G."/>
            <person name="Khatri I."/>
            <person name="Kaur C."/>
            <person name="Mayilraj S."/>
            <person name="Subramanian S."/>
        </authorList>
    </citation>
    <scope>NUCLEOTIDE SEQUENCE [LARGE SCALE GENOMIC DNA]</scope>
    <source>
        <strain evidence="10 11">DSM 436</strain>
    </source>
</reference>
<dbReference type="SMART" id="SM00824">
    <property type="entry name" value="PKS_TE"/>
    <property type="match status" value="1"/>
</dbReference>
<feature type="region of interest" description="Disordered" evidence="7">
    <location>
        <begin position="2526"/>
        <end position="2577"/>
    </location>
</feature>
<dbReference type="GO" id="GO:0043041">
    <property type="term" value="P:amino acid activation for nonribosomal peptide biosynthetic process"/>
    <property type="evidence" value="ECO:0007669"/>
    <property type="project" value="TreeGrafter"/>
</dbReference>
<dbReference type="InterPro" id="IPR020802">
    <property type="entry name" value="TesA-like"/>
</dbReference>
<protein>
    <submittedName>
        <fullName evidence="10">Long-chain-fatty-acid--CoA ligase</fullName>
    </submittedName>
</protein>
<dbReference type="SMART" id="SM00827">
    <property type="entry name" value="PKS_AT"/>
    <property type="match status" value="1"/>
</dbReference>
<organism evidence="10 11">
    <name type="scientific">Chondromyces apiculatus DSM 436</name>
    <dbReference type="NCBI Taxonomy" id="1192034"/>
    <lineage>
        <taxon>Bacteria</taxon>
        <taxon>Pseudomonadati</taxon>
        <taxon>Myxococcota</taxon>
        <taxon>Polyangia</taxon>
        <taxon>Polyangiales</taxon>
        <taxon>Polyangiaceae</taxon>
        <taxon>Chondromyces</taxon>
    </lineage>
</organism>
<accession>A0A017T1P3</accession>
<keyword evidence="5" id="KW-0677">Repeat</keyword>
<dbReference type="InterPro" id="IPR000873">
    <property type="entry name" value="AMP-dep_synth/lig_dom"/>
</dbReference>
<dbReference type="Gene3D" id="3.30.559.30">
    <property type="entry name" value="Nonribosomal peptide synthetase, condensation domain"/>
    <property type="match status" value="2"/>
</dbReference>
<dbReference type="Pfam" id="PF02801">
    <property type="entry name" value="Ketoacyl-synt_C"/>
    <property type="match status" value="1"/>
</dbReference>
<keyword evidence="11" id="KW-1185">Reference proteome</keyword>
<dbReference type="InterPro" id="IPR023213">
    <property type="entry name" value="CAT-like_dom_sf"/>
</dbReference>
<feature type="compositionally biased region" description="Pro residues" evidence="7">
    <location>
        <begin position="3618"/>
        <end position="3629"/>
    </location>
</feature>
<dbReference type="InterPro" id="IPR029058">
    <property type="entry name" value="AB_hydrolase_fold"/>
</dbReference>
<dbReference type="PROSITE" id="PS50075">
    <property type="entry name" value="CARRIER"/>
    <property type="match status" value="3"/>
</dbReference>
<dbReference type="Gene3D" id="3.40.50.150">
    <property type="entry name" value="Vaccinia Virus protein VP39"/>
    <property type="match status" value="1"/>
</dbReference>
<dbReference type="SUPFAM" id="SSF56801">
    <property type="entry name" value="Acetyl-CoA synthetase-like"/>
    <property type="match status" value="2"/>
</dbReference>
<dbReference type="InterPro" id="IPR029063">
    <property type="entry name" value="SAM-dependent_MTases_sf"/>
</dbReference>
<comment type="caution">
    <text evidence="10">The sequence shown here is derived from an EMBL/GenBank/DDBJ whole genome shotgun (WGS) entry which is preliminary data.</text>
</comment>
<dbReference type="InterPro" id="IPR042099">
    <property type="entry name" value="ANL_N_sf"/>
</dbReference>
<proteinExistence type="inferred from homology"/>